<gene>
    <name evidence="1" type="ordered locus">Spirs_3793</name>
</gene>
<organism evidence="1 2">
    <name type="scientific">Sediminispirochaeta smaragdinae (strain DSM 11293 / JCM 15392 / SEBR 4228)</name>
    <name type="common">Spirochaeta smaragdinae</name>
    <dbReference type="NCBI Taxonomy" id="573413"/>
    <lineage>
        <taxon>Bacteria</taxon>
        <taxon>Pseudomonadati</taxon>
        <taxon>Spirochaetota</taxon>
        <taxon>Spirochaetia</taxon>
        <taxon>Spirochaetales</taxon>
        <taxon>Spirochaetaceae</taxon>
        <taxon>Sediminispirochaeta</taxon>
    </lineage>
</organism>
<keyword evidence="2" id="KW-1185">Reference proteome</keyword>
<protein>
    <recommendedName>
        <fullName evidence="3">Lipoprotein</fullName>
    </recommendedName>
</protein>
<dbReference type="KEGG" id="ssm:Spirs_3793"/>
<dbReference type="HOGENOM" id="CLU_1618001_0_0_12"/>
<evidence type="ECO:0000313" key="1">
    <source>
        <dbReference type="EMBL" id="ADK82879.1"/>
    </source>
</evidence>
<proteinExistence type="predicted"/>
<evidence type="ECO:0000313" key="2">
    <source>
        <dbReference type="Proteomes" id="UP000002318"/>
    </source>
</evidence>
<dbReference type="EMBL" id="CP002116">
    <property type="protein sequence ID" value="ADK82879.1"/>
    <property type="molecule type" value="Genomic_DNA"/>
</dbReference>
<dbReference type="Proteomes" id="UP000002318">
    <property type="component" value="Chromosome"/>
</dbReference>
<dbReference type="RefSeq" id="WP_013256338.1">
    <property type="nucleotide sequence ID" value="NC_014364.1"/>
</dbReference>
<evidence type="ECO:0008006" key="3">
    <source>
        <dbReference type="Google" id="ProtNLM"/>
    </source>
</evidence>
<dbReference type="STRING" id="573413.Spirs_3793"/>
<dbReference type="PROSITE" id="PS51257">
    <property type="entry name" value="PROKAR_LIPOPROTEIN"/>
    <property type="match status" value="1"/>
</dbReference>
<reference evidence="1 2" key="1">
    <citation type="journal article" date="2010" name="Stand. Genomic Sci.">
        <title>Complete genome sequence of Spirochaeta smaragdinae type strain (SEBR 4228).</title>
        <authorList>
            <person name="Mavromatis K."/>
            <person name="Yasawong M."/>
            <person name="Chertkov O."/>
            <person name="Lapidus A."/>
            <person name="Lucas S."/>
            <person name="Nolan M."/>
            <person name="Del Rio T.G."/>
            <person name="Tice H."/>
            <person name="Cheng J.F."/>
            <person name="Pitluck S."/>
            <person name="Liolios K."/>
            <person name="Ivanova N."/>
            <person name="Tapia R."/>
            <person name="Han C."/>
            <person name="Bruce D."/>
            <person name="Goodwin L."/>
            <person name="Pati A."/>
            <person name="Chen A."/>
            <person name="Palaniappan K."/>
            <person name="Land M."/>
            <person name="Hauser L."/>
            <person name="Chang Y.J."/>
            <person name="Jeffries C.D."/>
            <person name="Detter J.C."/>
            <person name="Rohde M."/>
            <person name="Brambilla E."/>
            <person name="Spring S."/>
            <person name="Goker M."/>
            <person name="Sikorski J."/>
            <person name="Woyke T."/>
            <person name="Bristow J."/>
            <person name="Eisen J.A."/>
            <person name="Markowitz V."/>
            <person name="Hugenholtz P."/>
            <person name="Klenk H.P."/>
            <person name="Kyrpides N.C."/>
        </authorList>
    </citation>
    <scope>NUCLEOTIDE SEQUENCE [LARGE SCALE GENOMIC DNA]</scope>
    <source>
        <strain evidence="2">DSM 11293 / JCM 15392 / SEBR 4228</strain>
    </source>
</reference>
<accession>E1R824</accession>
<dbReference type="AlphaFoldDB" id="E1R824"/>
<sequence length="167" mass="18261">MMKINTYLIPLLAPLLILIFGGCYSETVTSDNVVSLTISSKGDLGDSGDGYYLVAKFYDADVMDDLLAGDEPTIRYVATTAEFYYYYTISLPDPDMLWVDYIDTLTGSGIMTISSIPPMRYRLLLEAHNVSDDYNGFAAYAGVSDAFTVNPGETSTIAVELINHAEG</sequence>
<name>E1R824_SEDSS</name>